<evidence type="ECO:0000313" key="2">
    <source>
        <dbReference type="EMBL" id="CBJ90776.1"/>
    </source>
</evidence>
<keyword evidence="3" id="KW-1185">Reference proteome</keyword>
<dbReference type="NCBIfam" id="NF041435">
    <property type="entry name" value="UmoD"/>
    <property type="match status" value="1"/>
</dbReference>
<accession>D3VID6</accession>
<evidence type="ECO:0000313" key="3">
    <source>
        <dbReference type="Proteomes" id="UP000008075"/>
    </source>
</evidence>
<dbReference type="AlphaFoldDB" id="D3VID6"/>
<dbReference type="RefSeq" id="WP_010846676.1">
    <property type="nucleotide sequence ID" value="NC_014228.1"/>
</dbReference>
<dbReference type="eggNOG" id="COG3134">
    <property type="taxonomic scope" value="Bacteria"/>
</dbReference>
<gene>
    <name evidence="2" type="ordered locus">XNC1_2722</name>
</gene>
<name>D3VID6_XENNA</name>
<dbReference type="GeneID" id="24905032"/>
<organism evidence="2 3">
    <name type="scientific">Xenorhabdus nematophila (strain ATCC 19061 / DSM 3370 / CCUG 14189 / LMG 1036 / NCIMB 9965 / AN6)</name>
    <dbReference type="NCBI Taxonomy" id="406817"/>
    <lineage>
        <taxon>Bacteria</taxon>
        <taxon>Pseudomonadati</taxon>
        <taxon>Pseudomonadota</taxon>
        <taxon>Gammaproteobacteria</taxon>
        <taxon>Enterobacterales</taxon>
        <taxon>Morganellaceae</taxon>
        <taxon>Xenorhabdus</taxon>
    </lineage>
</organism>
<dbReference type="KEGG" id="xne:XNC1_2722"/>
<keyword evidence="1" id="KW-1133">Transmembrane helix</keyword>
<evidence type="ECO:0000256" key="1">
    <source>
        <dbReference type="SAM" id="Phobius"/>
    </source>
</evidence>
<reference evidence="2 3" key="1">
    <citation type="journal article" date="2011" name="PLoS ONE">
        <title>The entomopathogenic bacterial endosymbionts xenorhabdus and photorhabdus: convergent lifestyles from divergent genomes.</title>
        <authorList>
            <person name="Chaston J.M."/>
            <person name="Suen G."/>
            <person name="Tucker S.L."/>
            <person name="Andersen A.W."/>
            <person name="Bhasin A."/>
            <person name="Bode E."/>
            <person name="Bode H.B."/>
            <person name="Brachmann A.O."/>
            <person name="Cowles C.E."/>
            <person name="Cowles K.N."/>
            <person name="Darby C."/>
            <person name="de Leon L."/>
            <person name="Drace K."/>
            <person name="Du Z."/>
            <person name="Givaudan A."/>
            <person name="Herbert Tran E.E."/>
            <person name="Jewell K.A."/>
            <person name="Knack J.J."/>
            <person name="Krasomil-Osterfeld K.C."/>
            <person name="Kukor R."/>
            <person name="Lanois A."/>
            <person name="Latreille P."/>
            <person name="Leimgruber N.K."/>
            <person name="Lipke C.M."/>
            <person name="Liu R."/>
            <person name="Lu X."/>
            <person name="Martens E.C."/>
            <person name="Marri P.R."/>
            <person name="Medigue C."/>
            <person name="Menard M.L."/>
            <person name="Miller N.M."/>
            <person name="Morales-Soto N."/>
            <person name="Norton S."/>
            <person name="Ogier J.C."/>
            <person name="Orchard S.S."/>
            <person name="Park D."/>
            <person name="Park Y."/>
            <person name="Qurollo B.A."/>
            <person name="Sugar D.R."/>
            <person name="Richards G.R."/>
            <person name="Rouy Z."/>
            <person name="Slominski B."/>
            <person name="Slominski K."/>
            <person name="Snyder H."/>
            <person name="Tjaden B.C."/>
            <person name="van der Hoeven R."/>
            <person name="Welch R.D."/>
            <person name="Wheeler C."/>
            <person name="Xiang B."/>
            <person name="Barbazuk B."/>
            <person name="Gaudriault S."/>
            <person name="Goodner B."/>
            <person name="Slater S.C."/>
            <person name="Forst S."/>
            <person name="Goldman B.S."/>
            <person name="Goodrich-Blair H."/>
        </authorList>
    </citation>
    <scope>NUCLEOTIDE SEQUENCE [LARGE SCALE GENOMIC DNA]</scope>
    <source>
        <strain evidence="3">ATCC 19061 / DSM 3370 / CCUG 14189 / LMG 1036 / NCIMB 9965 / AN6</strain>
    </source>
</reference>
<dbReference type="Proteomes" id="UP000008075">
    <property type="component" value="Chromosome"/>
</dbReference>
<dbReference type="HOGENOM" id="CLU_117686_0_0_6"/>
<dbReference type="EMBL" id="FN667742">
    <property type="protein sequence ID" value="CBJ90776.1"/>
    <property type="molecule type" value="Genomic_DNA"/>
</dbReference>
<sequence>MVKIKIRQYIIGFIITIAIIGAAAFFFKSPYPNVAQVLSSNPIKSKILVHQSYCHITLFPTPVMVKDIEYNHLFEYEYRVLTLLDNLKIKKEYPALNHSSLKNCISIFFNEVRIVGYDVTYLIGENPGLPGKIRMPYAPESMIPLNEKGQLIISPHSGQ</sequence>
<feature type="transmembrane region" description="Helical" evidence="1">
    <location>
        <begin position="9"/>
        <end position="27"/>
    </location>
</feature>
<proteinExistence type="predicted"/>
<keyword evidence="1" id="KW-0812">Transmembrane</keyword>
<protein>
    <submittedName>
        <fullName evidence="2">UmoD</fullName>
    </submittedName>
</protein>
<keyword evidence="1" id="KW-0472">Membrane</keyword>